<feature type="domain" description="HPr kinase/phosphorylase C-terminal" evidence="1">
    <location>
        <begin position="7"/>
        <end position="89"/>
    </location>
</feature>
<gene>
    <name evidence="2" type="ORF">GTW23_11700</name>
</gene>
<dbReference type="GO" id="GO:0004674">
    <property type="term" value="F:protein serine/threonine kinase activity"/>
    <property type="evidence" value="ECO:0007669"/>
    <property type="project" value="UniProtKB-KW"/>
</dbReference>
<evidence type="ECO:0000313" key="2">
    <source>
        <dbReference type="EMBL" id="MCO6408841.1"/>
    </source>
</evidence>
<dbReference type="InterPro" id="IPR027417">
    <property type="entry name" value="P-loop_NTPase"/>
</dbReference>
<proteinExistence type="predicted"/>
<evidence type="ECO:0000259" key="1">
    <source>
        <dbReference type="Pfam" id="PF07475"/>
    </source>
</evidence>
<sequence>MSVPAGEAVHATAIVVGQTGLLFLGPSGSGKSTTAFACLCEAQALGWNAAVIADDRTLLTVQAGRCIASCPDSIRGLLELRGTGVVTARHVDRAVLHAAVLLTEPSAGTRVPEENETFSCGGASIPLMRLWHDGAALPLARLRTRRPSLFFEPAWYPQGNLPVF</sequence>
<dbReference type="Proteomes" id="UP001320715">
    <property type="component" value="Unassembled WGS sequence"/>
</dbReference>
<reference evidence="2 3" key="1">
    <citation type="submission" date="2020-01" db="EMBL/GenBank/DDBJ databases">
        <title>Genomes of bacteria type strains.</title>
        <authorList>
            <person name="Chen J."/>
            <person name="Zhu S."/>
            <person name="Yang J."/>
        </authorList>
    </citation>
    <scope>NUCLEOTIDE SEQUENCE [LARGE SCALE GENOMIC DNA]</scope>
    <source>
        <strain evidence="2 3">DSM 16655</strain>
    </source>
</reference>
<dbReference type="Gene3D" id="3.40.50.300">
    <property type="entry name" value="P-loop containing nucleotide triphosphate hydrolases"/>
    <property type="match status" value="1"/>
</dbReference>
<keyword evidence="2" id="KW-0723">Serine/threonine-protein kinase</keyword>
<dbReference type="InterPro" id="IPR011104">
    <property type="entry name" value="Hpr_kin/Pase_C"/>
</dbReference>
<dbReference type="Pfam" id="PF07475">
    <property type="entry name" value="Hpr_kinase_C"/>
    <property type="match status" value="1"/>
</dbReference>
<keyword evidence="3" id="KW-1185">Reference proteome</keyword>
<organism evidence="2 3">
    <name type="scientific">Hoeflea alexandrii</name>
    <dbReference type="NCBI Taxonomy" id="288436"/>
    <lineage>
        <taxon>Bacteria</taxon>
        <taxon>Pseudomonadati</taxon>
        <taxon>Pseudomonadota</taxon>
        <taxon>Alphaproteobacteria</taxon>
        <taxon>Hyphomicrobiales</taxon>
        <taxon>Rhizobiaceae</taxon>
        <taxon>Hoeflea</taxon>
    </lineage>
</organism>
<keyword evidence="2" id="KW-0808">Transferase</keyword>
<dbReference type="SUPFAM" id="SSF53795">
    <property type="entry name" value="PEP carboxykinase-like"/>
    <property type="match status" value="1"/>
</dbReference>
<accession>A0ABT1CTA5</accession>
<evidence type="ECO:0000313" key="3">
    <source>
        <dbReference type="Proteomes" id="UP001320715"/>
    </source>
</evidence>
<dbReference type="CDD" id="cd01918">
    <property type="entry name" value="HprK_C"/>
    <property type="match status" value="1"/>
</dbReference>
<comment type="caution">
    <text evidence="2">The sequence shown here is derived from an EMBL/GenBank/DDBJ whole genome shotgun (WGS) entry which is preliminary data.</text>
</comment>
<protein>
    <submittedName>
        <fullName evidence="2">Serine/threonine protein kinase</fullName>
    </submittedName>
</protein>
<dbReference type="EMBL" id="JAAAML010000002">
    <property type="protein sequence ID" value="MCO6408841.1"/>
    <property type="molecule type" value="Genomic_DNA"/>
</dbReference>
<name>A0ABT1CTA5_9HYPH</name>
<keyword evidence="2" id="KW-0418">Kinase</keyword>